<organism evidence="1">
    <name type="scientific">human gut metagenome</name>
    <dbReference type="NCBI Taxonomy" id="408170"/>
    <lineage>
        <taxon>unclassified sequences</taxon>
        <taxon>metagenomes</taxon>
        <taxon>organismal metagenomes</taxon>
    </lineage>
</organism>
<dbReference type="EMBL" id="AZMM01015104">
    <property type="protein sequence ID" value="ETJ30377.1"/>
    <property type="molecule type" value="Genomic_DNA"/>
</dbReference>
<feature type="non-terminal residue" evidence="1">
    <location>
        <position position="1"/>
    </location>
</feature>
<protein>
    <submittedName>
        <fullName evidence="1">Uncharacterized protein</fullName>
    </submittedName>
</protein>
<evidence type="ECO:0000313" key="1">
    <source>
        <dbReference type="EMBL" id="ETJ30377.1"/>
    </source>
</evidence>
<feature type="non-terminal residue" evidence="1">
    <location>
        <position position="70"/>
    </location>
</feature>
<accession>W1XJF3</accession>
<proteinExistence type="predicted"/>
<name>W1XJF3_9ZZZZ</name>
<sequence length="70" mass="7318">FSARGRSIFIYRAAGIFARCSCKGNTSGVFLIGTAHASVKRGYLFSEPGGNGTASIVGFGPVKRDAEKCT</sequence>
<reference evidence="1" key="1">
    <citation type="submission" date="2013-12" db="EMBL/GenBank/DDBJ databases">
        <title>A Varibaculum cambriense genome reconstructed from a premature infant gut community with otherwise low bacterial novelty that shifts toward anaerobic metabolism during the third week of life.</title>
        <authorList>
            <person name="Brown C.T."/>
            <person name="Sharon I."/>
            <person name="Thomas B.C."/>
            <person name="Castelle C.J."/>
            <person name="Morowitz M.J."/>
            <person name="Banfield J.F."/>
        </authorList>
    </citation>
    <scope>NUCLEOTIDE SEQUENCE</scope>
</reference>
<dbReference type="AlphaFoldDB" id="W1XJF3"/>
<comment type="caution">
    <text evidence="1">The sequence shown here is derived from an EMBL/GenBank/DDBJ whole genome shotgun (WGS) entry which is preliminary data.</text>
</comment>
<gene>
    <name evidence="1" type="ORF">Q604_UNBC15104G0001</name>
</gene>